<evidence type="ECO:0000313" key="2">
    <source>
        <dbReference type="EMBL" id="QBF34377.1"/>
    </source>
</evidence>
<feature type="transmembrane region" description="Helical" evidence="1">
    <location>
        <begin position="43"/>
        <end position="64"/>
    </location>
</feature>
<dbReference type="AlphaFoldDB" id="A0A4P6MSV3"/>
<evidence type="ECO:0000313" key="3">
    <source>
        <dbReference type="Proteomes" id="UP000289326"/>
    </source>
</evidence>
<dbReference type="EMBL" id="CP034841">
    <property type="protein sequence ID" value="QBF34377.1"/>
    <property type="molecule type" value="Genomic_DNA"/>
</dbReference>
<proteinExistence type="predicted"/>
<feature type="transmembrane region" description="Helical" evidence="1">
    <location>
        <begin position="76"/>
        <end position="97"/>
    </location>
</feature>
<protein>
    <submittedName>
        <fullName evidence="2">Uncharacterized protein</fullName>
    </submittedName>
</protein>
<feature type="transmembrane region" description="Helical" evidence="1">
    <location>
        <begin position="15"/>
        <end position="36"/>
    </location>
</feature>
<feature type="transmembrane region" description="Helical" evidence="1">
    <location>
        <begin position="104"/>
        <end position="122"/>
    </location>
</feature>
<dbReference type="Proteomes" id="UP000289326">
    <property type="component" value="Chromosome"/>
</dbReference>
<keyword evidence="1" id="KW-1133">Transmembrane helix</keyword>
<keyword evidence="3" id="KW-1185">Reference proteome</keyword>
<accession>A0A4P6MSV3</accession>
<dbReference type="OrthoDB" id="3712040at2"/>
<feature type="transmembrane region" description="Helical" evidence="1">
    <location>
        <begin position="142"/>
        <end position="161"/>
    </location>
</feature>
<feature type="transmembrane region" description="Helical" evidence="1">
    <location>
        <begin position="173"/>
        <end position="192"/>
    </location>
</feature>
<gene>
    <name evidence="2" type="ORF">EG856_00290</name>
</gene>
<evidence type="ECO:0000256" key="1">
    <source>
        <dbReference type="SAM" id="Phobius"/>
    </source>
</evidence>
<keyword evidence="1" id="KW-0812">Transmembrane</keyword>
<reference evidence="2 3" key="1">
    <citation type="submission" date="2019-01" db="EMBL/GenBank/DDBJ databases">
        <title>Complete sequence and annotation of the Mycoplasma phocirhinis strain 852T genome.</title>
        <authorList>
            <person name="Frasca S.Jr."/>
            <person name="Kutish G.F."/>
            <person name="Castellanos Gell J."/>
            <person name="Michaels D.L."/>
            <person name="Brown D.R."/>
        </authorList>
    </citation>
    <scope>NUCLEOTIDE SEQUENCE [LARGE SCALE GENOMIC DNA]</scope>
    <source>
        <strain evidence="2 3">852</strain>
    </source>
</reference>
<organism evidence="2 3">
    <name type="scientific">Mycoplasmopsis phocirhinis</name>
    <dbReference type="NCBI Taxonomy" id="142650"/>
    <lineage>
        <taxon>Bacteria</taxon>
        <taxon>Bacillati</taxon>
        <taxon>Mycoplasmatota</taxon>
        <taxon>Mycoplasmoidales</taxon>
        <taxon>Metamycoplasmataceae</taxon>
        <taxon>Mycoplasmopsis</taxon>
    </lineage>
</organism>
<sequence length="235" mass="27458">MSNILIPNNIPSRQMNLTLVILDIIFLLFLYSLLIYKKKYMTTLFALAGGLLYFVVDWGIFYKALNQRVVIGANPFWFLLWLSMSYGTTNFLLIWLAIKKDKHLLHFALIIVIWWICSPIISKLQSNAQQIIIWRHTGKYHWVMAMILVIGYFALITYNLITKQSQLPIVRMLIIGISVQFAWEFALMINGIRKLQWGPIIIDSLIETNLGIPYIYLIQKSISKKWNENLSKNTK</sequence>
<dbReference type="RefSeq" id="WP_130429155.1">
    <property type="nucleotide sequence ID" value="NZ_CP034841.1"/>
</dbReference>
<keyword evidence="1" id="KW-0472">Membrane</keyword>
<name>A0A4P6MSV3_9BACT</name>
<dbReference type="KEGG" id="mphi:EG856_00290"/>
<feature type="transmembrane region" description="Helical" evidence="1">
    <location>
        <begin position="198"/>
        <end position="217"/>
    </location>
</feature>